<keyword evidence="5" id="KW-1185">Reference proteome</keyword>
<dbReference type="Gene3D" id="3.40.225.10">
    <property type="entry name" value="Class II aldolase/adducin N-terminal domain"/>
    <property type="match status" value="1"/>
</dbReference>
<dbReference type="InterPro" id="IPR036409">
    <property type="entry name" value="Aldolase_II/adducin_N_sf"/>
</dbReference>
<dbReference type="Proteomes" id="UP001597216">
    <property type="component" value="Unassembled WGS sequence"/>
</dbReference>
<evidence type="ECO:0000313" key="4">
    <source>
        <dbReference type="EMBL" id="MFD1192182.1"/>
    </source>
</evidence>
<proteinExistence type="predicted"/>
<dbReference type="InterPro" id="IPR050197">
    <property type="entry name" value="Aldolase_class_II_sugar_metab"/>
</dbReference>
<protein>
    <submittedName>
        <fullName evidence="4">Class II aldolase/adducin family protein</fullName>
    </submittedName>
</protein>
<dbReference type="SUPFAM" id="SSF53639">
    <property type="entry name" value="AraD/HMP-PK domain-like"/>
    <property type="match status" value="1"/>
</dbReference>
<dbReference type="EMBL" id="JBHTLQ010000046">
    <property type="protein sequence ID" value="MFD1192182.1"/>
    <property type="molecule type" value="Genomic_DNA"/>
</dbReference>
<comment type="caution">
    <text evidence="4">The sequence shown here is derived from an EMBL/GenBank/DDBJ whole genome shotgun (WGS) entry which is preliminary data.</text>
</comment>
<evidence type="ECO:0000313" key="5">
    <source>
        <dbReference type="Proteomes" id="UP001597216"/>
    </source>
</evidence>
<dbReference type="Pfam" id="PF00596">
    <property type="entry name" value="Aldolase_II"/>
    <property type="match status" value="1"/>
</dbReference>
<gene>
    <name evidence="4" type="ORF">ACFQ27_16460</name>
</gene>
<name>A0ABW3T646_9CAUL</name>
<accession>A0ABW3T646</accession>
<dbReference type="PANTHER" id="PTHR22789">
    <property type="entry name" value="FUCULOSE PHOSPHATE ALDOLASE"/>
    <property type="match status" value="1"/>
</dbReference>
<keyword evidence="1" id="KW-0479">Metal-binding</keyword>
<dbReference type="PANTHER" id="PTHR22789:SF0">
    <property type="entry name" value="3-OXO-TETRONATE 4-PHOSPHATE DECARBOXYLASE-RELATED"/>
    <property type="match status" value="1"/>
</dbReference>
<evidence type="ECO:0000259" key="3">
    <source>
        <dbReference type="SMART" id="SM01007"/>
    </source>
</evidence>
<dbReference type="InterPro" id="IPR001303">
    <property type="entry name" value="Aldolase_II/adducin_N"/>
</dbReference>
<dbReference type="RefSeq" id="WP_377354374.1">
    <property type="nucleotide sequence ID" value="NZ_JBHTLQ010000046.1"/>
</dbReference>
<keyword evidence="2" id="KW-0456">Lyase</keyword>
<feature type="domain" description="Class II aldolase/adducin N-terminal" evidence="3">
    <location>
        <begin position="7"/>
        <end position="180"/>
    </location>
</feature>
<dbReference type="SMART" id="SM01007">
    <property type="entry name" value="Aldolase_II"/>
    <property type="match status" value="1"/>
</dbReference>
<sequence length="216" mass="22788">MTGHLKSAVAESYRRLSQLGLNIGSAGNVSARVGDRVLITRTGATDAIDADGVVEIDLDGAYEGDLAPSSEWEMHTAIYRAAPRAAAVVHTHSDACTALACLGEGLPPFHYMVLGFGGPDVRCAPYFTFGTPALAAAAAEAIQDRTACLLANHGMICHGRSLEAAVATALRLETLARQYLMARAVAPPKLLSPEQVAEAQERFKTYGQPKAGRRIA</sequence>
<evidence type="ECO:0000256" key="1">
    <source>
        <dbReference type="ARBA" id="ARBA00022723"/>
    </source>
</evidence>
<reference evidence="5" key="1">
    <citation type="journal article" date="2019" name="Int. J. Syst. Evol. Microbiol.">
        <title>The Global Catalogue of Microorganisms (GCM) 10K type strain sequencing project: providing services to taxonomists for standard genome sequencing and annotation.</title>
        <authorList>
            <consortium name="The Broad Institute Genomics Platform"/>
            <consortium name="The Broad Institute Genome Sequencing Center for Infectious Disease"/>
            <person name="Wu L."/>
            <person name="Ma J."/>
        </authorList>
    </citation>
    <scope>NUCLEOTIDE SEQUENCE [LARGE SCALE GENOMIC DNA]</scope>
    <source>
        <strain evidence="5">CCUG 55074</strain>
    </source>
</reference>
<evidence type="ECO:0000256" key="2">
    <source>
        <dbReference type="ARBA" id="ARBA00023239"/>
    </source>
</evidence>
<organism evidence="4 5">
    <name type="scientific">Phenylobacterium conjunctum</name>
    <dbReference type="NCBI Taxonomy" id="1298959"/>
    <lineage>
        <taxon>Bacteria</taxon>
        <taxon>Pseudomonadati</taxon>
        <taxon>Pseudomonadota</taxon>
        <taxon>Alphaproteobacteria</taxon>
        <taxon>Caulobacterales</taxon>
        <taxon>Caulobacteraceae</taxon>
        <taxon>Phenylobacterium</taxon>
    </lineage>
</organism>